<dbReference type="EMBL" id="UINC01198248">
    <property type="protein sequence ID" value="SVE16124.1"/>
    <property type="molecule type" value="Genomic_DNA"/>
</dbReference>
<evidence type="ECO:0000256" key="5">
    <source>
        <dbReference type="ARBA" id="ARBA00022723"/>
    </source>
</evidence>
<dbReference type="InterPro" id="IPR058240">
    <property type="entry name" value="rSAM_sf"/>
</dbReference>
<dbReference type="GO" id="GO:0051539">
    <property type="term" value="F:4 iron, 4 sulfur cluster binding"/>
    <property type="evidence" value="ECO:0007669"/>
    <property type="project" value="UniProtKB-KW"/>
</dbReference>
<dbReference type="SUPFAM" id="SSF102114">
    <property type="entry name" value="Radical SAM enzymes"/>
    <property type="match status" value="1"/>
</dbReference>
<dbReference type="AlphaFoldDB" id="A0A383B8B4"/>
<reference evidence="9" key="1">
    <citation type="submission" date="2018-05" db="EMBL/GenBank/DDBJ databases">
        <authorList>
            <person name="Lanie J.A."/>
            <person name="Ng W.-L."/>
            <person name="Kazmierczak K.M."/>
            <person name="Andrzejewski T.M."/>
            <person name="Davidsen T.M."/>
            <person name="Wayne K.J."/>
            <person name="Tettelin H."/>
            <person name="Glass J.I."/>
            <person name="Rusch D."/>
            <person name="Podicherti R."/>
            <person name="Tsui H.-C.T."/>
            <person name="Winkler M.E."/>
        </authorList>
    </citation>
    <scope>NUCLEOTIDE SEQUENCE</scope>
</reference>
<dbReference type="InterPro" id="IPR013785">
    <property type="entry name" value="Aldolase_TIM"/>
</dbReference>
<dbReference type="Pfam" id="PF16881">
    <property type="entry name" value="LIAS_N"/>
    <property type="match status" value="1"/>
</dbReference>
<dbReference type="HAMAP" id="MF_00206">
    <property type="entry name" value="Lipoyl_synth"/>
    <property type="match status" value="1"/>
</dbReference>
<dbReference type="SFLD" id="SFLDS00029">
    <property type="entry name" value="Radical_SAM"/>
    <property type="match status" value="1"/>
</dbReference>
<evidence type="ECO:0000256" key="3">
    <source>
        <dbReference type="ARBA" id="ARBA00022485"/>
    </source>
</evidence>
<dbReference type="InterPro" id="IPR007197">
    <property type="entry name" value="rSAM"/>
</dbReference>
<organism evidence="9">
    <name type="scientific">marine metagenome</name>
    <dbReference type="NCBI Taxonomy" id="408172"/>
    <lineage>
        <taxon>unclassified sequences</taxon>
        <taxon>metagenomes</taxon>
        <taxon>ecological metagenomes</taxon>
    </lineage>
</organism>
<dbReference type="GO" id="GO:0005739">
    <property type="term" value="C:mitochondrion"/>
    <property type="evidence" value="ECO:0007669"/>
    <property type="project" value="UniProtKB-SubCell"/>
</dbReference>
<dbReference type="PANTHER" id="PTHR10949">
    <property type="entry name" value="LIPOYL SYNTHASE"/>
    <property type="match status" value="1"/>
</dbReference>
<keyword evidence="5" id="KW-0479">Metal-binding</keyword>
<evidence type="ECO:0000256" key="2">
    <source>
        <dbReference type="ARBA" id="ARBA00004173"/>
    </source>
</evidence>
<dbReference type="Pfam" id="PF04055">
    <property type="entry name" value="Radical_SAM"/>
    <property type="match status" value="1"/>
</dbReference>
<comment type="subcellular location">
    <subcellularLocation>
        <location evidence="2">Mitochondrion</location>
    </subcellularLocation>
</comment>
<dbReference type="NCBIfam" id="NF004019">
    <property type="entry name" value="PRK05481.1"/>
    <property type="match status" value="1"/>
</dbReference>
<dbReference type="Gene3D" id="3.20.20.70">
    <property type="entry name" value="Aldolase class I"/>
    <property type="match status" value="1"/>
</dbReference>
<keyword evidence="3" id="KW-0004">4Fe-4S</keyword>
<gene>
    <name evidence="9" type="ORF">METZ01_LOCUS468978</name>
</gene>
<feature type="domain" description="Radical SAM core" evidence="8">
    <location>
        <begin position="54"/>
        <end position="209"/>
    </location>
</feature>
<dbReference type="PANTHER" id="PTHR10949:SF0">
    <property type="entry name" value="LIPOYL SYNTHASE, MITOCHONDRIAL"/>
    <property type="match status" value="1"/>
</dbReference>
<feature type="non-terminal residue" evidence="9">
    <location>
        <position position="209"/>
    </location>
</feature>
<dbReference type="CDD" id="cd01335">
    <property type="entry name" value="Radical_SAM"/>
    <property type="match status" value="1"/>
</dbReference>
<keyword evidence="6" id="KW-0408">Iron</keyword>
<proteinExistence type="inferred from homology"/>
<evidence type="ECO:0000259" key="8">
    <source>
        <dbReference type="PROSITE" id="PS51918"/>
    </source>
</evidence>
<sequence>MPETLIRKELSRPAWLKIKLDTSDDFMHTRKLMRTQGLNTVCEEARCPNIYDCWNRQTATIMILGDTCTRSCGFCSVKTGRPSIIDTDEPRRTAEAVKSMQLRHVVITSVDRDDLKDDYGAEIWAETICQIREYSPECSIEVLTPDFRNFRSAYEMVFDAQPDIFSHNIECVERISRLVRLQSNWDRSFALLKASVEWGLETKTGMMVG</sequence>
<evidence type="ECO:0000313" key="9">
    <source>
        <dbReference type="EMBL" id="SVE16124.1"/>
    </source>
</evidence>
<protein>
    <recommendedName>
        <fullName evidence="8">Radical SAM core domain-containing protein</fullName>
    </recommendedName>
</protein>
<comment type="cofactor">
    <cofactor evidence="1">
        <name>[4Fe-4S] cluster</name>
        <dbReference type="ChEBI" id="CHEBI:49883"/>
    </cofactor>
</comment>
<dbReference type="PROSITE" id="PS51918">
    <property type="entry name" value="RADICAL_SAM"/>
    <property type="match status" value="1"/>
</dbReference>
<dbReference type="InterPro" id="IPR031691">
    <property type="entry name" value="LIAS_N"/>
</dbReference>
<keyword evidence="7" id="KW-0411">Iron-sulfur</keyword>
<dbReference type="GO" id="GO:0016992">
    <property type="term" value="F:lipoate synthase activity"/>
    <property type="evidence" value="ECO:0007669"/>
    <property type="project" value="InterPro"/>
</dbReference>
<evidence type="ECO:0000256" key="4">
    <source>
        <dbReference type="ARBA" id="ARBA00022691"/>
    </source>
</evidence>
<evidence type="ECO:0000256" key="7">
    <source>
        <dbReference type="ARBA" id="ARBA00023014"/>
    </source>
</evidence>
<dbReference type="NCBIfam" id="NF009544">
    <property type="entry name" value="PRK12928.1"/>
    <property type="match status" value="1"/>
</dbReference>
<dbReference type="InterPro" id="IPR003698">
    <property type="entry name" value="Lipoyl_synth"/>
</dbReference>
<evidence type="ECO:0000256" key="1">
    <source>
        <dbReference type="ARBA" id="ARBA00001966"/>
    </source>
</evidence>
<keyword evidence="4" id="KW-0949">S-adenosyl-L-methionine</keyword>
<name>A0A383B8B4_9ZZZZ</name>
<dbReference type="GO" id="GO:0046872">
    <property type="term" value="F:metal ion binding"/>
    <property type="evidence" value="ECO:0007669"/>
    <property type="project" value="UniProtKB-KW"/>
</dbReference>
<accession>A0A383B8B4</accession>
<evidence type="ECO:0000256" key="6">
    <source>
        <dbReference type="ARBA" id="ARBA00023004"/>
    </source>
</evidence>